<keyword evidence="3" id="KW-1185">Reference proteome</keyword>
<evidence type="ECO:0000313" key="2">
    <source>
        <dbReference type="EMBL" id="OEY97552.1"/>
    </source>
</evidence>
<accession>A0A1E7RE75</accession>
<evidence type="ECO:0000313" key="3">
    <source>
        <dbReference type="Proteomes" id="UP000185895"/>
    </source>
</evidence>
<feature type="transmembrane region" description="Helical" evidence="1">
    <location>
        <begin position="47"/>
        <end position="67"/>
    </location>
</feature>
<comment type="caution">
    <text evidence="2">The sequence shown here is derived from an EMBL/GenBank/DDBJ whole genome shotgun (WGS) entry which is preliminary data.</text>
</comment>
<dbReference type="OrthoDB" id="5900216at2"/>
<keyword evidence="1" id="KW-0472">Membrane</keyword>
<proteinExistence type="predicted"/>
<feature type="transmembrane region" description="Helical" evidence="1">
    <location>
        <begin position="88"/>
        <end position="112"/>
    </location>
</feature>
<name>A0A1E7RE75_9GAMM</name>
<gene>
    <name evidence="2" type="ORF">BJI46_09365</name>
</gene>
<feature type="transmembrane region" description="Helical" evidence="1">
    <location>
        <begin position="124"/>
        <end position="143"/>
    </location>
</feature>
<dbReference type="EMBL" id="MKKK01000007">
    <property type="protein sequence ID" value="OEY97552.1"/>
    <property type="molecule type" value="Genomic_DNA"/>
</dbReference>
<dbReference type="RefSeq" id="WP_070069016.1">
    <property type="nucleotide sequence ID" value="NZ_MKKK01000007.1"/>
</dbReference>
<sequence length="157" mass="18353">MHIWNTKALAHELAQNALTQRQYKNYYLGTALLISALYYYAMYSPYYNPAVILFEGVLTIIIMLFGINRAYQINGAEQGEFFIQRITALSFPIMLQTSVAGIIFALLLLNIFDIFNLSIFWLDVWYEWCVSAFTVLLQVIFFVRLSKYMHRVAQHQI</sequence>
<keyword evidence="1" id="KW-0812">Transmembrane</keyword>
<organism evidence="2 3">
    <name type="scientific">Acinetobacter qingfengensis</name>
    <dbReference type="NCBI Taxonomy" id="1262585"/>
    <lineage>
        <taxon>Bacteria</taxon>
        <taxon>Pseudomonadati</taxon>
        <taxon>Pseudomonadota</taxon>
        <taxon>Gammaproteobacteria</taxon>
        <taxon>Moraxellales</taxon>
        <taxon>Moraxellaceae</taxon>
        <taxon>Acinetobacter</taxon>
    </lineage>
</organism>
<evidence type="ECO:0000256" key="1">
    <source>
        <dbReference type="SAM" id="Phobius"/>
    </source>
</evidence>
<dbReference type="Proteomes" id="UP000185895">
    <property type="component" value="Unassembled WGS sequence"/>
</dbReference>
<reference evidence="2 3" key="1">
    <citation type="submission" date="2016-09" db="EMBL/GenBank/DDBJ databases">
        <authorList>
            <person name="Capua I."/>
            <person name="De Benedictis P."/>
            <person name="Joannis T."/>
            <person name="Lombin L.H."/>
            <person name="Cattoli G."/>
        </authorList>
    </citation>
    <scope>NUCLEOTIDE SEQUENCE [LARGE SCALE GENOMIC DNA]</scope>
    <source>
        <strain evidence="2 3">ANC 4671</strain>
    </source>
</reference>
<dbReference type="AlphaFoldDB" id="A0A1E7RE75"/>
<protein>
    <submittedName>
        <fullName evidence="2">Uncharacterized protein</fullName>
    </submittedName>
</protein>
<keyword evidence="1" id="KW-1133">Transmembrane helix</keyword>
<feature type="transmembrane region" description="Helical" evidence="1">
    <location>
        <begin position="25"/>
        <end position="41"/>
    </location>
</feature>